<evidence type="ECO:0000256" key="2">
    <source>
        <dbReference type="ARBA" id="ARBA00022803"/>
    </source>
</evidence>
<protein>
    <submittedName>
        <fullName evidence="4">Uncharacterized conserved protein HemY, contains two TPR repeats</fullName>
    </submittedName>
</protein>
<keyword evidence="2 3" id="KW-0802">TPR repeat</keyword>
<dbReference type="SMART" id="SM00028">
    <property type="entry name" value="TPR"/>
    <property type="match status" value="8"/>
</dbReference>
<dbReference type="AlphaFoldDB" id="A0A1H0AU11"/>
<gene>
    <name evidence="4" type="ORF">SAMN04488053_101621</name>
</gene>
<dbReference type="OrthoDB" id="2080803at2"/>
<accession>A0A1H0AU11</accession>
<name>A0A1H0AU11_9BACI</name>
<proteinExistence type="predicted"/>
<dbReference type="PROSITE" id="PS50005">
    <property type="entry name" value="TPR"/>
    <property type="match status" value="2"/>
</dbReference>
<evidence type="ECO:0000256" key="1">
    <source>
        <dbReference type="ARBA" id="ARBA00022737"/>
    </source>
</evidence>
<reference evidence="5" key="1">
    <citation type="submission" date="2016-10" db="EMBL/GenBank/DDBJ databases">
        <authorList>
            <person name="Varghese N."/>
            <person name="Submissions S."/>
        </authorList>
    </citation>
    <scope>NUCLEOTIDE SEQUENCE [LARGE SCALE GENOMIC DNA]</scope>
    <source>
        <strain evidence="5">CGMCC 1.10369</strain>
    </source>
</reference>
<dbReference type="EMBL" id="FNIL01000001">
    <property type="protein sequence ID" value="SDN36990.1"/>
    <property type="molecule type" value="Genomic_DNA"/>
</dbReference>
<dbReference type="InterPro" id="IPR019734">
    <property type="entry name" value="TPR_rpt"/>
</dbReference>
<evidence type="ECO:0000313" key="5">
    <source>
        <dbReference type="Proteomes" id="UP000198778"/>
    </source>
</evidence>
<dbReference type="Gene3D" id="1.25.40.10">
    <property type="entry name" value="Tetratricopeptide repeat domain"/>
    <property type="match status" value="3"/>
</dbReference>
<evidence type="ECO:0000313" key="4">
    <source>
        <dbReference type="EMBL" id="SDN36990.1"/>
    </source>
</evidence>
<dbReference type="SUPFAM" id="SSF48452">
    <property type="entry name" value="TPR-like"/>
    <property type="match status" value="2"/>
</dbReference>
<sequence>MNEKLQEAIKLIEDGYHEEGLTKVENIIEGADDETKRTIAELYYELGLVDKALILAEDLMFKYPDHGELFAFASECYIELGKEEEALDMLNEINEKDPAFLQAQLLLADLYESQGLEEVAEKKLLEALKHMPNESVLQLGLAEFYLNRGDYQQAISYYKQAVYQGNLPDDLPVDPQVRLAEAYSASGQFEEAIEHYKEGLKKEPTADGLFGLGYTSLQLEDYITAVDAFNKLLEQDPDYTSAYGALAKAHMAMKNWDEAREALKEGISRDEFNEELYLEMAKLQLSQGETEDGREFLKRVIAMNPSNVSAVQEALFYYDDVEDYKEMLELIRFLDDYHEFDPMYERFRAKALFEEDDIQGAAQAMDVALSSSDRDERLLEDAAMVYLANRQKNKALPLLEEVLSHDPDREDIRFRIEELKEI</sequence>
<organism evidence="4 5">
    <name type="scientific">Alkalicoccus daliensis</name>
    <dbReference type="NCBI Taxonomy" id="745820"/>
    <lineage>
        <taxon>Bacteria</taxon>
        <taxon>Bacillati</taxon>
        <taxon>Bacillota</taxon>
        <taxon>Bacilli</taxon>
        <taxon>Bacillales</taxon>
        <taxon>Bacillaceae</taxon>
        <taxon>Alkalicoccus</taxon>
    </lineage>
</organism>
<dbReference type="Pfam" id="PF13424">
    <property type="entry name" value="TPR_12"/>
    <property type="match status" value="1"/>
</dbReference>
<feature type="repeat" description="TPR" evidence="3">
    <location>
        <begin position="274"/>
        <end position="307"/>
    </location>
</feature>
<dbReference type="PANTHER" id="PTHR44858:SF1">
    <property type="entry name" value="UDP-N-ACETYLGLUCOSAMINE--PEPTIDE N-ACETYLGLUCOSAMINYLTRANSFERASE SPINDLY-RELATED"/>
    <property type="match status" value="1"/>
</dbReference>
<dbReference type="RefSeq" id="WP_090840459.1">
    <property type="nucleotide sequence ID" value="NZ_FNIL01000001.1"/>
</dbReference>
<dbReference type="STRING" id="745820.SAMN04488053_101621"/>
<evidence type="ECO:0000256" key="3">
    <source>
        <dbReference type="PROSITE-ProRule" id="PRU00339"/>
    </source>
</evidence>
<feature type="repeat" description="TPR" evidence="3">
    <location>
        <begin position="206"/>
        <end position="239"/>
    </location>
</feature>
<dbReference type="InterPro" id="IPR011990">
    <property type="entry name" value="TPR-like_helical_dom_sf"/>
</dbReference>
<keyword evidence="5" id="KW-1185">Reference proteome</keyword>
<dbReference type="PANTHER" id="PTHR44858">
    <property type="entry name" value="TETRATRICOPEPTIDE REPEAT PROTEIN 6"/>
    <property type="match status" value="1"/>
</dbReference>
<dbReference type="Proteomes" id="UP000198778">
    <property type="component" value="Unassembled WGS sequence"/>
</dbReference>
<dbReference type="Pfam" id="PF14559">
    <property type="entry name" value="TPR_19"/>
    <property type="match status" value="1"/>
</dbReference>
<keyword evidence="1" id="KW-0677">Repeat</keyword>
<dbReference type="InterPro" id="IPR050498">
    <property type="entry name" value="Ycf3"/>
</dbReference>